<sequence>MQNSTGFVSEALFSILNRTLFIPVSAAFTLLGILSNLANIIVFAKLNQKDSMTTCFIALAVSDLLYSLFALPTLIGGILFESGIRILNSILIRSLLSFGFVNCKPLFHKISITITTFMSIERSLCVMRPFLVRQVFTRRRVIVILVAIFLLLTAWFMPVMVSVELVWKYTFNKTASVATLRGTSRHAFLQELIFLSTGFPLVFTTQVVITISSIVMITGLKSHLKFRQAASISTTMRNNYKHRTTREYRESKPEEQVSKSEPETKQNAPKGSGESTGEHDTCTPQNTDDLTSTRQFSAHEEQPSSPSLHLERNLTSTKTQAVTSSEAAPSKEYRLIKTVLVLAVMHVVLNSPAMIIFVVRNIVPGFGITGRYQHIFRISGLTTSLSFALNGMLNAFVYLRLNEKYKLMFKKIFCNA</sequence>
<dbReference type="Pfam" id="PF00001">
    <property type="entry name" value="7tm_1"/>
    <property type="match status" value="1"/>
</dbReference>
<dbReference type="PROSITE" id="PS50262">
    <property type="entry name" value="G_PROTEIN_RECEP_F1_2"/>
    <property type="match status" value="1"/>
</dbReference>
<feature type="transmembrane region" description="Helical" evidence="9">
    <location>
        <begin position="339"/>
        <end position="363"/>
    </location>
</feature>
<feature type="transmembrane region" description="Helical" evidence="9">
    <location>
        <begin position="375"/>
        <end position="401"/>
    </location>
</feature>
<evidence type="ECO:0000256" key="5">
    <source>
        <dbReference type="ARBA" id="ARBA00023136"/>
    </source>
</evidence>
<evidence type="ECO:0000259" key="10">
    <source>
        <dbReference type="PROSITE" id="PS50262"/>
    </source>
</evidence>
<keyword evidence="7" id="KW-0807">Transducer</keyword>
<gene>
    <name evidence="11" type="ORF">PoB_001808800</name>
</gene>
<dbReference type="PANTHER" id="PTHR24240">
    <property type="entry name" value="OPSIN"/>
    <property type="match status" value="1"/>
</dbReference>
<keyword evidence="5 9" id="KW-0472">Membrane</keyword>
<feature type="region of interest" description="Disordered" evidence="8">
    <location>
        <begin position="237"/>
        <end position="327"/>
    </location>
</feature>
<dbReference type="Proteomes" id="UP000735302">
    <property type="component" value="Unassembled WGS sequence"/>
</dbReference>
<feature type="transmembrane region" description="Helical" evidence="9">
    <location>
        <begin position="56"/>
        <end position="80"/>
    </location>
</feature>
<name>A0AAV3ZAY9_9GAST</name>
<dbReference type="InterPro" id="IPR000276">
    <property type="entry name" value="GPCR_Rhodpsn"/>
</dbReference>
<evidence type="ECO:0000256" key="9">
    <source>
        <dbReference type="SAM" id="Phobius"/>
    </source>
</evidence>
<evidence type="ECO:0000256" key="6">
    <source>
        <dbReference type="ARBA" id="ARBA00023170"/>
    </source>
</evidence>
<organism evidence="11 12">
    <name type="scientific">Plakobranchus ocellatus</name>
    <dbReference type="NCBI Taxonomy" id="259542"/>
    <lineage>
        <taxon>Eukaryota</taxon>
        <taxon>Metazoa</taxon>
        <taxon>Spiralia</taxon>
        <taxon>Lophotrochozoa</taxon>
        <taxon>Mollusca</taxon>
        <taxon>Gastropoda</taxon>
        <taxon>Heterobranchia</taxon>
        <taxon>Euthyneura</taxon>
        <taxon>Panpulmonata</taxon>
        <taxon>Sacoglossa</taxon>
        <taxon>Placobranchoidea</taxon>
        <taxon>Plakobranchidae</taxon>
        <taxon>Plakobranchus</taxon>
    </lineage>
</organism>
<dbReference type="EMBL" id="BLXT01002155">
    <property type="protein sequence ID" value="GFN91582.1"/>
    <property type="molecule type" value="Genomic_DNA"/>
</dbReference>
<evidence type="ECO:0000313" key="11">
    <source>
        <dbReference type="EMBL" id="GFN91582.1"/>
    </source>
</evidence>
<keyword evidence="12" id="KW-1185">Reference proteome</keyword>
<evidence type="ECO:0000256" key="7">
    <source>
        <dbReference type="ARBA" id="ARBA00023224"/>
    </source>
</evidence>
<dbReference type="InterPro" id="IPR050125">
    <property type="entry name" value="GPCR_opsins"/>
</dbReference>
<evidence type="ECO:0000256" key="3">
    <source>
        <dbReference type="ARBA" id="ARBA00022989"/>
    </source>
</evidence>
<reference evidence="11 12" key="1">
    <citation type="journal article" date="2021" name="Elife">
        <title>Chloroplast acquisition without the gene transfer in kleptoplastic sea slugs, Plakobranchus ocellatus.</title>
        <authorList>
            <person name="Maeda T."/>
            <person name="Takahashi S."/>
            <person name="Yoshida T."/>
            <person name="Shimamura S."/>
            <person name="Takaki Y."/>
            <person name="Nagai Y."/>
            <person name="Toyoda A."/>
            <person name="Suzuki Y."/>
            <person name="Arimoto A."/>
            <person name="Ishii H."/>
            <person name="Satoh N."/>
            <person name="Nishiyama T."/>
            <person name="Hasebe M."/>
            <person name="Maruyama T."/>
            <person name="Minagawa J."/>
            <person name="Obokata J."/>
            <person name="Shigenobu S."/>
        </authorList>
    </citation>
    <scope>NUCLEOTIDE SEQUENCE [LARGE SCALE GENOMIC DNA]</scope>
</reference>
<evidence type="ECO:0000256" key="1">
    <source>
        <dbReference type="ARBA" id="ARBA00004141"/>
    </source>
</evidence>
<keyword evidence="6 11" id="KW-0675">Receptor</keyword>
<keyword evidence="3 9" id="KW-1133">Transmembrane helix</keyword>
<dbReference type="GO" id="GO:0004930">
    <property type="term" value="F:G protein-coupled receptor activity"/>
    <property type="evidence" value="ECO:0007669"/>
    <property type="project" value="UniProtKB-KW"/>
</dbReference>
<feature type="compositionally biased region" description="Basic and acidic residues" evidence="8">
    <location>
        <begin position="245"/>
        <end position="264"/>
    </location>
</feature>
<feature type="compositionally biased region" description="Polar residues" evidence="8">
    <location>
        <begin position="265"/>
        <end position="275"/>
    </location>
</feature>
<evidence type="ECO:0000256" key="2">
    <source>
        <dbReference type="ARBA" id="ARBA00022692"/>
    </source>
</evidence>
<keyword evidence="2 9" id="KW-0812">Transmembrane</keyword>
<dbReference type="GO" id="GO:0016020">
    <property type="term" value="C:membrane"/>
    <property type="evidence" value="ECO:0007669"/>
    <property type="project" value="UniProtKB-SubCell"/>
</dbReference>
<feature type="transmembrane region" description="Helical" evidence="9">
    <location>
        <begin position="192"/>
        <end position="217"/>
    </location>
</feature>
<dbReference type="CDD" id="cd00637">
    <property type="entry name" value="7tm_classA_rhodopsin-like"/>
    <property type="match status" value="1"/>
</dbReference>
<protein>
    <submittedName>
        <fullName evidence="11">Cholecystokinin receptor type a</fullName>
    </submittedName>
</protein>
<comment type="subcellular location">
    <subcellularLocation>
        <location evidence="1">Membrane</location>
        <topology evidence="1">Multi-pass membrane protein</topology>
    </subcellularLocation>
</comment>
<feature type="compositionally biased region" description="Polar residues" evidence="8">
    <location>
        <begin position="303"/>
        <end position="327"/>
    </location>
</feature>
<feature type="transmembrane region" description="Helical" evidence="9">
    <location>
        <begin position="141"/>
        <end position="161"/>
    </location>
</feature>
<keyword evidence="4" id="KW-0297">G-protein coupled receptor</keyword>
<comment type="caution">
    <text evidence="11">The sequence shown here is derived from an EMBL/GenBank/DDBJ whole genome shotgun (WGS) entry which is preliminary data.</text>
</comment>
<accession>A0AAV3ZAY9</accession>
<dbReference type="Gene3D" id="1.20.1070.10">
    <property type="entry name" value="Rhodopsin 7-helix transmembrane proteins"/>
    <property type="match status" value="2"/>
</dbReference>
<evidence type="ECO:0000313" key="12">
    <source>
        <dbReference type="Proteomes" id="UP000735302"/>
    </source>
</evidence>
<proteinExistence type="predicted"/>
<evidence type="ECO:0000256" key="8">
    <source>
        <dbReference type="SAM" id="MobiDB-lite"/>
    </source>
</evidence>
<evidence type="ECO:0000256" key="4">
    <source>
        <dbReference type="ARBA" id="ARBA00023040"/>
    </source>
</evidence>
<feature type="transmembrane region" description="Helical" evidence="9">
    <location>
        <begin position="20"/>
        <end position="44"/>
    </location>
</feature>
<dbReference type="SUPFAM" id="SSF81321">
    <property type="entry name" value="Family A G protein-coupled receptor-like"/>
    <property type="match status" value="1"/>
</dbReference>
<feature type="domain" description="G-protein coupled receptors family 1 profile" evidence="10">
    <location>
        <begin position="35"/>
        <end position="398"/>
    </location>
</feature>
<dbReference type="InterPro" id="IPR017452">
    <property type="entry name" value="GPCR_Rhodpsn_7TM"/>
</dbReference>
<feature type="compositionally biased region" description="Polar residues" evidence="8">
    <location>
        <begin position="282"/>
        <end position="296"/>
    </location>
</feature>
<dbReference type="AlphaFoldDB" id="A0AAV3ZAY9"/>